<name>A0A166ZKM8_COLIC</name>
<protein>
    <submittedName>
        <fullName evidence="1">Uncharacterized protein</fullName>
    </submittedName>
</protein>
<keyword evidence="2" id="KW-1185">Reference proteome</keyword>
<gene>
    <name evidence="1" type="ORF">CI238_06872</name>
</gene>
<reference evidence="1 2" key="1">
    <citation type="submission" date="2015-06" db="EMBL/GenBank/DDBJ databases">
        <title>Survival trade-offs in plant roots during colonization by closely related pathogenic and mutualistic fungi.</title>
        <authorList>
            <person name="Hacquard S."/>
            <person name="Kracher B."/>
            <person name="Hiruma K."/>
            <person name="Weinman A."/>
            <person name="Muench P."/>
            <person name="Garrido Oter R."/>
            <person name="Ver Loren van Themaat E."/>
            <person name="Dallerey J.-F."/>
            <person name="Damm U."/>
            <person name="Henrissat B."/>
            <person name="Lespinet O."/>
            <person name="Thon M."/>
            <person name="Kemen E."/>
            <person name="McHardy A.C."/>
            <person name="Schulze-Lefert P."/>
            <person name="O'Connell R.J."/>
        </authorList>
    </citation>
    <scope>NUCLEOTIDE SEQUENCE [LARGE SCALE GENOMIC DNA]</scope>
    <source>
        <strain evidence="1 2">MAFF 238704</strain>
    </source>
</reference>
<comment type="caution">
    <text evidence="1">The sequence shown here is derived from an EMBL/GenBank/DDBJ whole genome shotgun (WGS) entry which is preliminary data.</text>
</comment>
<evidence type="ECO:0000313" key="1">
    <source>
        <dbReference type="EMBL" id="KZL79039.1"/>
    </source>
</evidence>
<evidence type="ECO:0000313" key="2">
    <source>
        <dbReference type="Proteomes" id="UP000076584"/>
    </source>
</evidence>
<sequence>MLTILARNTLASFRPSPFLNVLHSDIFVSGVSPPIAPWPNDPTLSAAVLLSLGNVERLGRSFGSKNEQDRQRRIFINHVILFRLSIRCQYLAFDHDRFRGFVTRHWGVSNASPQRVEELVDVYSKRRRAYSQYTKVKRNCHEPKGHLRDRLEWTSDLRDRSSTPVPTYKKASSPAVNWEKARDECSHQFTPILPLTFSLCTAAPDKRPEPLDRPYRFMDF</sequence>
<dbReference type="STRING" id="1573173.A0A166ZKM8"/>
<proteinExistence type="predicted"/>
<dbReference type="Proteomes" id="UP000076584">
    <property type="component" value="Unassembled WGS sequence"/>
</dbReference>
<dbReference type="EMBL" id="LFIW01002162">
    <property type="protein sequence ID" value="KZL79039.1"/>
    <property type="molecule type" value="Genomic_DNA"/>
</dbReference>
<accession>A0A166ZKM8</accession>
<organism evidence="1 2">
    <name type="scientific">Colletotrichum incanum</name>
    <name type="common">Soybean anthracnose fungus</name>
    <dbReference type="NCBI Taxonomy" id="1573173"/>
    <lineage>
        <taxon>Eukaryota</taxon>
        <taxon>Fungi</taxon>
        <taxon>Dikarya</taxon>
        <taxon>Ascomycota</taxon>
        <taxon>Pezizomycotina</taxon>
        <taxon>Sordariomycetes</taxon>
        <taxon>Hypocreomycetidae</taxon>
        <taxon>Glomerellales</taxon>
        <taxon>Glomerellaceae</taxon>
        <taxon>Colletotrichum</taxon>
        <taxon>Colletotrichum spaethianum species complex</taxon>
    </lineage>
</organism>
<dbReference type="AlphaFoldDB" id="A0A166ZKM8"/>